<evidence type="ECO:0000256" key="1">
    <source>
        <dbReference type="SAM" id="Phobius"/>
    </source>
</evidence>
<reference evidence="2 3" key="1">
    <citation type="submission" date="2018-06" db="EMBL/GenBank/DDBJ databases">
        <title>A transcriptomic atlas of mushroom development highlights an independent origin of complex multicellularity.</title>
        <authorList>
            <consortium name="DOE Joint Genome Institute"/>
            <person name="Krizsan K."/>
            <person name="Almasi E."/>
            <person name="Merenyi Z."/>
            <person name="Sahu N."/>
            <person name="Viragh M."/>
            <person name="Koszo T."/>
            <person name="Mondo S."/>
            <person name="Kiss B."/>
            <person name="Balint B."/>
            <person name="Kues U."/>
            <person name="Barry K."/>
            <person name="Hegedus J.C."/>
            <person name="Henrissat B."/>
            <person name="Johnson J."/>
            <person name="Lipzen A."/>
            <person name="Ohm R."/>
            <person name="Nagy I."/>
            <person name="Pangilinan J."/>
            <person name="Yan J."/>
            <person name="Xiong Y."/>
            <person name="Grigoriev I.V."/>
            <person name="Hibbett D.S."/>
            <person name="Nagy L.G."/>
        </authorList>
    </citation>
    <scope>NUCLEOTIDE SEQUENCE [LARGE SCALE GENOMIC DNA]</scope>
    <source>
        <strain evidence="2 3">SZMC22713</strain>
    </source>
</reference>
<proteinExistence type="predicted"/>
<evidence type="ECO:0000313" key="2">
    <source>
        <dbReference type="EMBL" id="TDL20027.1"/>
    </source>
</evidence>
<keyword evidence="1" id="KW-0812">Transmembrane</keyword>
<keyword evidence="3" id="KW-1185">Reference proteome</keyword>
<name>A0A4Y7PX89_9AGAM</name>
<dbReference type="VEuPathDB" id="FungiDB:BD410DRAFT_389085"/>
<evidence type="ECO:0000313" key="3">
    <source>
        <dbReference type="Proteomes" id="UP000294933"/>
    </source>
</evidence>
<organism evidence="2 3">
    <name type="scientific">Rickenella mellea</name>
    <dbReference type="NCBI Taxonomy" id="50990"/>
    <lineage>
        <taxon>Eukaryota</taxon>
        <taxon>Fungi</taxon>
        <taxon>Dikarya</taxon>
        <taxon>Basidiomycota</taxon>
        <taxon>Agaricomycotina</taxon>
        <taxon>Agaricomycetes</taxon>
        <taxon>Hymenochaetales</taxon>
        <taxon>Rickenellaceae</taxon>
        <taxon>Rickenella</taxon>
    </lineage>
</organism>
<sequence length="103" mass="11806">MVLRIRIGAVRSLLADFRARSSEIHIWSLLALIIVWRLLYHFDRRFSHAKQGGLNLNLYSRNNTSQEGLNLPPSTYHAKKGNFSAPTAPFEHILRLVTLILDP</sequence>
<feature type="transmembrane region" description="Helical" evidence="1">
    <location>
        <begin position="24"/>
        <end position="40"/>
    </location>
</feature>
<gene>
    <name evidence="2" type="ORF">BD410DRAFT_389085</name>
</gene>
<accession>A0A4Y7PX89</accession>
<keyword evidence="1" id="KW-0472">Membrane</keyword>
<dbReference type="AlphaFoldDB" id="A0A4Y7PX89"/>
<keyword evidence="1" id="KW-1133">Transmembrane helix</keyword>
<protein>
    <submittedName>
        <fullName evidence="2">Uncharacterized protein</fullName>
    </submittedName>
</protein>
<dbReference type="Proteomes" id="UP000294933">
    <property type="component" value="Unassembled WGS sequence"/>
</dbReference>
<dbReference type="EMBL" id="ML170191">
    <property type="protein sequence ID" value="TDL20027.1"/>
    <property type="molecule type" value="Genomic_DNA"/>
</dbReference>